<evidence type="ECO:0000256" key="6">
    <source>
        <dbReference type="ARBA" id="ARBA00023159"/>
    </source>
</evidence>
<dbReference type="InterPro" id="IPR036910">
    <property type="entry name" value="HMG_box_dom_sf"/>
</dbReference>
<dbReference type="FunFam" id="1.10.30.10:FF:000027">
    <property type="entry name" value="Transcription factor SOX-30"/>
    <property type="match status" value="1"/>
</dbReference>
<feature type="region of interest" description="Disordered" evidence="13">
    <location>
        <begin position="1"/>
        <end position="49"/>
    </location>
</feature>
<dbReference type="EMBL" id="JBHFQA010000008">
    <property type="protein sequence ID" value="KAL2094571.1"/>
    <property type="molecule type" value="Genomic_DNA"/>
</dbReference>
<feature type="compositionally biased region" description="Basic and acidic residues" evidence="13">
    <location>
        <begin position="14"/>
        <end position="25"/>
    </location>
</feature>
<dbReference type="GO" id="GO:0003677">
    <property type="term" value="F:DNA binding"/>
    <property type="evidence" value="ECO:0007669"/>
    <property type="project" value="UniProtKB-UniRule"/>
</dbReference>
<feature type="DNA-binding region" description="HMG box" evidence="12">
    <location>
        <begin position="256"/>
        <end position="317"/>
    </location>
</feature>
<name>A0ABD1K601_9TELE</name>
<feature type="domain" description="HMG box" evidence="14">
    <location>
        <begin position="256"/>
        <end position="317"/>
    </location>
</feature>
<keyword evidence="7" id="KW-0804">Transcription</keyword>
<dbReference type="PANTHER" id="PTHR47279:SF1">
    <property type="entry name" value="TRANSCRIPTION FACTOR SOX-30"/>
    <property type="match status" value="1"/>
</dbReference>
<dbReference type="Gene3D" id="1.10.30.10">
    <property type="entry name" value="High mobility group box domain"/>
    <property type="match status" value="1"/>
</dbReference>
<evidence type="ECO:0000256" key="2">
    <source>
        <dbReference type="ARBA" id="ARBA00022490"/>
    </source>
</evidence>
<reference evidence="15 16" key="1">
    <citation type="submission" date="2024-09" db="EMBL/GenBank/DDBJ databases">
        <title>A chromosome-level genome assembly of Gray's grenadier anchovy, Coilia grayii.</title>
        <authorList>
            <person name="Fu Z."/>
        </authorList>
    </citation>
    <scope>NUCLEOTIDE SEQUENCE [LARGE SCALE GENOMIC DNA]</scope>
    <source>
        <strain evidence="15">G4</strain>
        <tissue evidence="15">Muscle</tissue>
    </source>
</reference>
<keyword evidence="16" id="KW-1185">Reference proteome</keyword>
<keyword evidence="6" id="KW-0010">Activator</keyword>
<dbReference type="CDD" id="cd22033">
    <property type="entry name" value="HMG-box_SoxH_SOX30"/>
    <property type="match status" value="1"/>
</dbReference>
<evidence type="ECO:0000259" key="14">
    <source>
        <dbReference type="PROSITE" id="PS50118"/>
    </source>
</evidence>
<keyword evidence="5 12" id="KW-0238">DNA-binding</keyword>
<comment type="function">
    <text evidence="9">Acts both as a transcriptional activator and a repressor. Binds to the DNA sequence 5'-ACAAT-3' and shows a preference for guanine residues surrounding this core motif. Binds to its own promoter and activates its own transcription. Required to activate the expression of postmeiotic genes involved in spermiogenesis. Binds to the promoter region of CTNNB1 and represses its transcription which leads to inhibition of Wnt signaling. Also inhibits Wnt signaling by binding to the CTNNB1 protein, preventing interaction of CTNNB1 with TCF7L2/TCF4.</text>
</comment>
<evidence type="ECO:0000256" key="12">
    <source>
        <dbReference type="PROSITE-ProRule" id="PRU00267"/>
    </source>
</evidence>
<keyword evidence="3" id="KW-0678">Repressor</keyword>
<organism evidence="15 16">
    <name type="scientific">Coilia grayii</name>
    <name type="common">Gray's grenadier anchovy</name>
    <dbReference type="NCBI Taxonomy" id="363190"/>
    <lineage>
        <taxon>Eukaryota</taxon>
        <taxon>Metazoa</taxon>
        <taxon>Chordata</taxon>
        <taxon>Craniata</taxon>
        <taxon>Vertebrata</taxon>
        <taxon>Euteleostomi</taxon>
        <taxon>Actinopterygii</taxon>
        <taxon>Neopterygii</taxon>
        <taxon>Teleostei</taxon>
        <taxon>Clupei</taxon>
        <taxon>Clupeiformes</taxon>
        <taxon>Clupeoidei</taxon>
        <taxon>Engraulidae</taxon>
        <taxon>Coilinae</taxon>
        <taxon>Coilia</taxon>
    </lineage>
</organism>
<accession>A0ABD1K601</accession>
<comment type="caution">
    <text evidence="15">The sequence shown here is derived from an EMBL/GenBank/DDBJ whole genome shotgun (WGS) entry which is preliminary data.</text>
</comment>
<dbReference type="PROSITE" id="PS50118">
    <property type="entry name" value="HMG_BOX_2"/>
    <property type="match status" value="1"/>
</dbReference>
<dbReference type="Pfam" id="PF00505">
    <property type="entry name" value="HMG_box"/>
    <property type="match status" value="1"/>
</dbReference>
<dbReference type="PANTHER" id="PTHR47279">
    <property type="entry name" value="TRANSCRIPTION FACTOR SOX-30"/>
    <property type="match status" value="1"/>
</dbReference>
<dbReference type="InterPro" id="IPR052856">
    <property type="entry name" value="SOX30_TF"/>
</dbReference>
<dbReference type="InterPro" id="IPR009071">
    <property type="entry name" value="HMG_box_dom"/>
</dbReference>
<evidence type="ECO:0000256" key="10">
    <source>
        <dbReference type="ARBA" id="ARBA00063959"/>
    </source>
</evidence>
<evidence type="ECO:0000256" key="5">
    <source>
        <dbReference type="ARBA" id="ARBA00023125"/>
    </source>
</evidence>
<keyword evidence="8 12" id="KW-0539">Nucleus</keyword>
<evidence type="ECO:0000256" key="3">
    <source>
        <dbReference type="ARBA" id="ARBA00022491"/>
    </source>
</evidence>
<evidence type="ECO:0000256" key="9">
    <source>
        <dbReference type="ARBA" id="ARBA00054217"/>
    </source>
</evidence>
<dbReference type="AlphaFoldDB" id="A0ABD1K601"/>
<feature type="compositionally biased region" description="Pro residues" evidence="13">
    <location>
        <begin position="352"/>
        <end position="370"/>
    </location>
</feature>
<evidence type="ECO:0000256" key="8">
    <source>
        <dbReference type="ARBA" id="ARBA00023242"/>
    </source>
</evidence>
<evidence type="ECO:0000313" key="16">
    <source>
        <dbReference type="Proteomes" id="UP001591681"/>
    </source>
</evidence>
<feature type="region of interest" description="Disordered" evidence="13">
    <location>
        <begin position="330"/>
        <end position="392"/>
    </location>
</feature>
<dbReference type="SMART" id="SM00398">
    <property type="entry name" value="HMG"/>
    <property type="match status" value="1"/>
</dbReference>
<dbReference type="GO" id="GO:0005737">
    <property type="term" value="C:cytoplasm"/>
    <property type="evidence" value="ECO:0007669"/>
    <property type="project" value="UniProtKB-SubCell"/>
</dbReference>
<gene>
    <name evidence="15" type="ORF">ACEWY4_009290</name>
</gene>
<evidence type="ECO:0000256" key="4">
    <source>
        <dbReference type="ARBA" id="ARBA00023015"/>
    </source>
</evidence>
<keyword evidence="2" id="KW-0963">Cytoplasm</keyword>
<evidence type="ECO:0000256" key="7">
    <source>
        <dbReference type="ARBA" id="ARBA00023163"/>
    </source>
</evidence>
<sequence length="635" mass="70564">MDRHPKRRAQMSFRKNEQGKNEEISSKPSKRVYGDGVRRPGRPPKMSKIEQLEESVVHEVKELPDTVSSQCKEDSKTRHVPVIFKAESCNSIMPVTPSSQETEEKGERKVVDLSENLNVLFLTPVPVFTNTPGVQPGVQPAKEESIANAITEDLQTDGPKITEVFSLPTQFVQQDQSQVSGHRPTHTLQNNDFQLQYMFEGAEPIRLSRVPFPPPGMGLSTETSVRIDTSGVNLTQSPSAADDLDIPPCKDRNGYIKRPMNAFMVWARIHRPALSRANPLANNADISVQLGLEWSRLTEDQKTPYYEAARKLKDKHRFVFVPPPLSGWVYQPRPGKRKGCGAGDEIPSTSTQPPPPPPPLPATASPPPVPQTSAHYTMARRPSSRGRNAAGQYVCRTASRPRLPQIHMIRGPLQMPGGQPMFLQPPPPQPVHLACGDVVQTQRPFYGKPGVQPEHSQPREPPTEATPTMAPTNVMHFPKGFPLPAPNLGPHQLYSPAPAQHPPNVIPTQRYPFPPPVYVPPAHFYPPYTYPNTHGAYPYPNYNHSDMRSFFEDQCQRHEAMLASLSREFLRREAGEGGSQSYSQVPSNSSLVMVSAPSMTMPTSEVVYSQPAQEDPSQLHTVSDDGDEVRVLRIL</sequence>
<evidence type="ECO:0000256" key="11">
    <source>
        <dbReference type="ARBA" id="ARBA00070331"/>
    </source>
</evidence>
<dbReference type="GO" id="GO:0005634">
    <property type="term" value="C:nucleus"/>
    <property type="evidence" value="ECO:0007669"/>
    <property type="project" value="UniProtKB-UniRule"/>
</dbReference>
<protein>
    <recommendedName>
        <fullName evidence="11">Transcription factor SOX-30</fullName>
    </recommendedName>
</protein>
<evidence type="ECO:0000256" key="1">
    <source>
        <dbReference type="ARBA" id="ARBA00004496"/>
    </source>
</evidence>
<dbReference type="Proteomes" id="UP001591681">
    <property type="component" value="Unassembled WGS sequence"/>
</dbReference>
<comment type="subunit">
    <text evidence="10">Interacts with CTNNB1, competitively inhibiting CTNNB1-TCF7L2/TCF4 interaction.</text>
</comment>
<keyword evidence="4" id="KW-0805">Transcription regulation</keyword>
<dbReference type="SUPFAM" id="SSF47095">
    <property type="entry name" value="HMG-box"/>
    <property type="match status" value="1"/>
</dbReference>
<dbReference type="GO" id="GO:0001228">
    <property type="term" value="F:DNA-binding transcription activator activity, RNA polymerase II-specific"/>
    <property type="evidence" value="ECO:0007669"/>
    <property type="project" value="UniProtKB-ARBA"/>
</dbReference>
<comment type="subcellular location">
    <subcellularLocation>
        <location evidence="1">Cytoplasm</location>
    </subcellularLocation>
</comment>
<evidence type="ECO:0000313" key="15">
    <source>
        <dbReference type="EMBL" id="KAL2094571.1"/>
    </source>
</evidence>
<evidence type="ECO:0000256" key="13">
    <source>
        <dbReference type="SAM" id="MobiDB-lite"/>
    </source>
</evidence>
<proteinExistence type="predicted"/>